<reference evidence="1" key="1">
    <citation type="journal article" date="2021" name="Nat. Commun.">
        <title>Genetic determinants of endophytism in the Arabidopsis root mycobiome.</title>
        <authorList>
            <person name="Mesny F."/>
            <person name="Miyauchi S."/>
            <person name="Thiergart T."/>
            <person name="Pickel B."/>
            <person name="Atanasova L."/>
            <person name="Karlsson M."/>
            <person name="Huettel B."/>
            <person name="Barry K.W."/>
            <person name="Haridas S."/>
            <person name="Chen C."/>
            <person name="Bauer D."/>
            <person name="Andreopoulos W."/>
            <person name="Pangilinan J."/>
            <person name="LaButti K."/>
            <person name="Riley R."/>
            <person name="Lipzen A."/>
            <person name="Clum A."/>
            <person name="Drula E."/>
            <person name="Henrissat B."/>
            <person name="Kohler A."/>
            <person name="Grigoriev I.V."/>
            <person name="Martin F.M."/>
            <person name="Hacquard S."/>
        </authorList>
    </citation>
    <scope>NUCLEOTIDE SEQUENCE</scope>
    <source>
        <strain evidence="1">MPI-CAGE-CH-0235</strain>
    </source>
</reference>
<protein>
    <submittedName>
        <fullName evidence="1">Uncharacterized protein</fullName>
    </submittedName>
</protein>
<proteinExistence type="predicted"/>
<dbReference type="Proteomes" id="UP000813444">
    <property type="component" value="Unassembled WGS sequence"/>
</dbReference>
<comment type="caution">
    <text evidence="1">The sequence shown here is derived from an EMBL/GenBank/DDBJ whole genome shotgun (WGS) entry which is preliminary data.</text>
</comment>
<sequence>MVTCPALSCSLAAAGFLCYSWLINLLLGKNRLYDLGIQVHTSPDVLSKAVRQFVHITLYVEDKGGTGSARLEQTIQVELTYVVPGSQVNALKFLSDLPSGSQAAMQLR</sequence>
<evidence type="ECO:0000313" key="2">
    <source>
        <dbReference type="Proteomes" id="UP000813444"/>
    </source>
</evidence>
<gene>
    <name evidence="1" type="ORF">B0I35DRAFT_415108</name>
</gene>
<keyword evidence="2" id="KW-1185">Reference proteome</keyword>
<dbReference type="AlphaFoldDB" id="A0A8K0SD92"/>
<name>A0A8K0SD92_9HYPO</name>
<organism evidence="1 2">
    <name type="scientific">Stachybotrys elegans</name>
    <dbReference type="NCBI Taxonomy" id="80388"/>
    <lineage>
        <taxon>Eukaryota</taxon>
        <taxon>Fungi</taxon>
        <taxon>Dikarya</taxon>
        <taxon>Ascomycota</taxon>
        <taxon>Pezizomycotina</taxon>
        <taxon>Sordariomycetes</taxon>
        <taxon>Hypocreomycetidae</taxon>
        <taxon>Hypocreales</taxon>
        <taxon>Stachybotryaceae</taxon>
        <taxon>Stachybotrys</taxon>
    </lineage>
</organism>
<dbReference type="EMBL" id="JAGPNK010000032">
    <property type="protein sequence ID" value="KAH7303558.1"/>
    <property type="molecule type" value="Genomic_DNA"/>
</dbReference>
<accession>A0A8K0SD92</accession>
<evidence type="ECO:0000313" key="1">
    <source>
        <dbReference type="EMBL" id="KAH7303558.1"/>
    </source>
</evidence>